<dbReference type="EMBL" id="JAMKFB020000017">
    <property type="protein sequence ID" value="KAL0169922.1"/>
    <property type="molecule type" value="Genomic_DNA"/>
</dbReference>
<comment type="caution">
    <text evidence="1">The sequence shown here is derived from an EMBL/GenBank/DDBJ whole genome shotgun (WGS) entry which is preliminary data.</text>
</comment>
<feature type="non-terminal residue" evidence="1">
    <location>
        <position position="1"/>
    </location>
</feature>
<evidence type="ECO:0000313" key="1">
    <source>
        <dbReference type="EMBL" id="KAL0169922.1"/>
    </source>
</evidence>
<evidence type="ECO:0000313" key="2">
    <source>
        <dbReference type="Proteomes" id="UP001529510"/>
    </source>
</evidence>
<dbReference type="AlphaFoldDB" id="A0ABD0P754"/>
<name>A0ABD0P754_CIRMR</name>
<organism evidence="1 2">
    <name type="scientific">Cirrhinus mrigala</name>
    <name type="common">Mrigala</name>
    <dbReference type="NCBI Taxonomy" id="683832"/>
    <lineage>
        <taxon>Eukaryota</taxon>
        <taxon>Metazoa</taxon>
        <taxon>Chordata</taxon>
        <taxon>Craniata</taxon>
        <taxon>Vertebrata</taxon>
        <taxon>Euteleostomi</taxon>
        <taxon>Actinopterygii</taxon>
        <taxon>Neopterygii</taxon>
        <taxon>Teleostei</taxon>
        <taxon>Ostariophysi</taxon>
        <taxon>Cypriniformes</taxon>
        <taxon>Cyprinidae</taxon>
        <taxon>Labeoninae</taxon>
        <taxon>Labeonini</taxon>
        <taxon>Cirrhinus</taxon>
    </lineage>
</organism>
<accession>A0ABD0P754</accession>
<reference evidence="1 2" key="1">
    <citation type="submission" date="2024-05" db="EMBL/GenBank/DDBJ databases">
        <title>Genome sequencing and assembly of Indian major carp, Cirrhinus mrigala (Hamilton, 1822).</title>
        <authorList>
            <person name="Mohindra V."/>
            <person name="Chowdhury L.M."/>
            <person name="Lal K."/>
            <person name="Jena J.K."/>
        </authorList>
    </citation>
    <scope>NUCLEOTIDE SEQUENCE [LARGE SCALE GENOMIC DNA]</scope>
    <source>
        <strain evidence="1">CM1030</strain>
        <tissue evidence="1">Blood</tissue>
    </source>
</reference>
<keyword evidence="2" id="KW-1185">Reference proteome</keyword>
<dbReference type="Proteomes" id="UP001529510">
    <property type="component" value="Unassembled WGS sequence"/>
</dbReference>
<gene>
    <name evidence="1" type="ORF">M9458_034518</name>
</gene>
<proteinExistence type="predicted"/>
<protein>
    <submittedName>
        <fullName evidence="1">Uncharacterized protein</fullName>
    </submittedName>
</protein>
<sequence>VLEILVRAVVDNLTDHRGEQSSNLKAKLQELFAQTPKYGSSTLIYMAMAKATV</sequence>